<protein>
    <submittedName>
        <fullName evidence="6">Inositol monophosphatase</fullName>
    </submittedName>
</protein>
<dbReference type="GO" id="GO:0006020">
    <property type="term" value="P:inositol metabolic process"/>
    <property type="evidence" value="ECO:0007669"/>
    <property type="project" value="TreeGrafter"/>
</dbReference>
<comment type="cofactor">
    <cofactor evidence="5">
        <name>Mg(2+)</name>
        <dbReference type="ChEBI" id="CHEBI:18420"/>
    </cofactor>
</comment>
<evidence type="ECO:0000256" key="4">
    <source>
        <dbReference type="ARBA" id="ARBA00022842"/>
    </source>
</evidence>
<dbReference type="EMBL" id="VZDO01000004">
    <property type="protein sequence ID" value="KAB0680870.1"/>
    <property type="molecule type" value="Genomic_DNA"/>
</dbReference>
<dbReference type="PRINTS" id="PR00377">
    <property type="entry name" value="IMPHPHTASES"/>
</dbReference>
<evidence type="ECO:0000256" key="3">
    <source>
        <dbReference type="ARBA" id="ARBA00022801"/>
    </source>
</evidence>
<comment type="similarity">
    <text evidence="1">Belongs to the inositol monophosphatase superfamily.</text>
</comment>
<dbReference type="InterPro" id="IPR000760">
    <property type="entry name" value="Inositol_monophosphatase-like"/>
</dbReference>
<evidence type="ECO:0000313" key="6">
    <source>
        <dbReference type="EMBL" id="KAB0680870.1"/>
    </source>
</evidence>
<keyword evidence="3" id="KW-0378">Hydrolase</keyword>
<dbReference type="SUPFAM" id="SSF56655">
    <property type="entry name" value="Carbohydrate phosphatase"/>
    <property type="match status" value="1"/>
</dbReference>
<dbReference type="Gene3D" id="3.30.540.10">
    <property type="entry name" value="Fructose-1,6-Bisphosphatase, subunit A, domain 1"/>
    <property type="match status" value="1"/>
</dbReference>
<dbReference type="RefSeq" id="WP_150969022.1">
    <property type="nucleotide sequence ID" value="NZ_VZDO01000004.1"/>
</dbReference>
<evidence type="ECO:0000256" key="5">
    <source>
        <dbReference type="PIRSR" id="PIRSR600760-2"/>
    </source>
</evidence>
<keyword evidence="2 5" id="KW-0479">Metal-binding</keyword>
<dbReference type="Proteomes" id="UP000432089">
    <property type="component" value="Unassembled WGS sequence"/>
</dbReference>
<keyword evidence="7" id="KW-1185">Reference proteome</keyword>
<dbReference type="GO" id="GO:0007165">
    <property type="term" value="P:signal transduction"/>
    <property type="evidence" value="ECO:0007669"/>
    <property type="project" value="TreeGrafter"/>
</dbReference>
<dbReference type="GO" id="GO:0008934">
    <property type="term" value="F:inositol monophosphate 1-phosphatase activity"/>
    <property type="evidence" value="ECO:0007669"/>
    <property type="project" value="TreeGrafter"/>
</dbReference>
<feature type="binding site" evidence="5">
    <location>
        <position position="94"/>
    </location>
    <ligand>
        <name>Mg(2+)</name>
        <dbReference type="ChEBI" id="CHEBI:18420"/>
        <label>1</label>
        <note>catalytic</note>
    </ligand>
</feature>
<dbReference type="PANTHER" id="PTHR20854">
    <property type="entry name" value="INOSITOL MONOPHOSPHATASE"/>
    <property type="match status" value="1"/>
</dbReference>
<evidence type="ECO:0000256" key="1">
    <source>
        <dbReference type="ARBA" id="ARBA00009759"/>
    </source>
</evidence>
<organism evidence="6 7">
    <name type="scientific">Plantimonas leprariae</name>
    <dbReference type="NCBI Taxonomy" id="2615207"/>
    <lineage>
        <taxon>Bacteria</taxon>
        <taxon>Pseudomonadati</taxon>
        <taxon>Pseudomonadota</taxon>
        <taxon>Alphaproteobacteria</taxon>
        <taxon>Hyphomicrobiales</taxon>
        <taxon>Aurantimonadaceae</taxon>
        <taxon>Plantimonas</taxon>
    </lineage>
</organism>
<accession>A0A7V7PR14</accession>
<proteinExistence type="inferred from homology"/>
<feature type="binding site" evidence="5">
    <location>
        <position position="97"/>
    </location>
    <ligand>
        <name>Mg(2+)</name>
        <dbReference type="ChEBI" id="CHEBI:18420"/>
        <label>1</label>
        <note>catalytic</note>
    </ligand>
</feature>
<keyword evidence="4 5" id="KW-0460">Magnesium</keyword>
<reference evidence="6 7" key="1">
    <citation type="submission" date="2019-09" db="EMBL/GenBank/DDBJ databases">
        <title>YIM 132180 draft genome.</title>
        <authorList>
            <person name="Zhang K."/>
        </authorList>
    </citation>
    <scope>NUCLEOTIDE SEQUENCE [LARGE SCALE GENOMIC DNA]</scope>
    <source>
        <strain evidence="6 7">YIM 132180</strain>
    </source>
</reference>
<dbReference type="Pfam" id="PF00459">
    <property type="entry name" value="Inositol_P"/>
    <property type="match status" value="1"/>
</dbReference>
<dbReference type="GO" id="GO:0046872">
    <property type="term" value="F:metal ion binding"/>
    <property type="evidence" value="ECO:0007669"/>
    <property type="project" value="UniProtKB-KW"/>
</dbReference>
<dbReference type="PANTHER" id="PTHR20854:SF4">
    <property type="entry name" value="INOSITOL-1-MONOPHOSPHATASE-RELATED"/>
    <property type="match status" value="1"/>
</dbReference>
<feature type="binding site" evidence="5">
    <location>
        <position position="222"/>
    </location>
    <ligand>
        <name>Mg(2+)</name>
        <dbReference type="ChEBI" id="CHEBI:18420"/>
        <label>1</label>
        <note>catalytic</note>
    </ligand>
</feature>
<comment type="caution">
    <text evidence="6">The sequence shown here is derived from an EMBL/GenBank/DDBJ whole genome shotgun (WGS) entry which is preliminary data.</text>
</comment>
<dbReference type="PROSITE" id="PS00629">
    <property type="entry name" value="IMP_1"/>
    <property type="match status" value="1"/>
</dbReference>
<name>A0A7V7PR14_9HYPH</name>
<dbReference type="Gene3D" id="3.40.190.80">
    <property type="match status" value="1"/>
</dbReference>
<sequence>MTSHVDVDTLARIIQSAAETEIMPRFRALGPDDIREKTSAIDLVTEADEAAERFIKAECAEHFAGALFVGEESVAADPALLGKLGDADLAIVVDPIDGTANFATGLPVFGVMAAVVSKGQTVAGIIYDPLGRDFILAERGGGAFLDRKGERSRLKLAAPAPLAEMIALGAPSLFPQAQRREIFGSFAAFKTTANYRCAAYEYWSMAAGTAHLALFAKLMPWDHLPGVAIVEEAGAHVRRLDGSLYRPGHVDGGLLVAVDEASWSLAHQTVFGSGPAR</sequence>
<dbReference type="AlphaFoldDB" id="A0A7V7PR14"/>
<feature type="binding site" evidence="5">
    <location>
        <position position="96"/>
    </location>
    <ligand>
        <name>Mg(2+)</name>
        <dbReference type="ChEBI" id="CHEBI:18420"/>
        <label>1</label>
        <note>catalytic</note>
    </ligand>
</feature>
<dbReference type="InterPro" id="IPR020583">
    <property type="entry name" value="Inositol_monoP_metal-BS"/>
</dbReference>
<evidence type="ECO:0000313" key="7">
    <source>
        <dbReference type="Proteomes" id="UP000432089"/>
    </source>
</evidence>
<evidence type="ECO:0000256" key="2">
    <source>
        <dbReference type="ARBA" id="ARBA00022723"/>
    </source>
</evidence>
<feature type="binding site" evidence="5">
    <location>
        <position position="71"/>
    </location>
    <ligand>
        <name>Mg(2+)</name>
        <dbReference type="ChEBI" id="CHEBI:18420"/>
        <label>1</label>
        <note>catalytic</note>
    </ligand>
</feature>
<gene>
    <name evidence="6" type="ORF">F6X38_07755</name>
</gene>